<organism evidence="6">
    <name type="scientific">Treponema denticola H-22</name>
    <dbReference type="NCBI Taxonomy" id="999432"/>
    <lineage>
        <taxon>Bacteria</taxon>
        <taxon>Pseudomonadati</taxon>
        <taxon>Spirochaetota</taxon>
        <taxon>Spirochaetia</taxon>
        <taxon>Spirochaetales</taxon>
        <taxon>Treponemataceae</taxon>
        <taxon>Treponema</taxon>
    </lineage>
</organism>
<feature type="transmembrane region" description="Helical" evidence="4">
    <location>
        <begin position="246"/>
        <end position="264"/>
    </location>
</feature>
<dbReference type="EMBL" id="AGDV01000021">
    <property type="protein sequence ID" value="EMB30501.1"/>
    <property type="molecule type" value="Genomic_DNA"/>
</dbReference>
<feature type="transmembrane region" description="Helical" evidence="4">
    <location>
        <begin position="145"/>
        <end position="164"/>
    </location>
</feature>
<keyword evidence="3 4" id="KW-0472">Membrane</keyword>
<dbReference type="PANTHER" id="PTHR23528">
    <property type="match status" value="1"/>
</dbReference>
<dbReference type="HOGENOM" id="CLU_038661_0_0_12"/>
<comment type="caution">
    <text evidence="6">The sequence shown here is derived from an EMBL/GenBank/DDBJ whole genome shotgun (WGS) entry which is preliminary data.</text>
</comment>
<feature type="transmembrane region" description="Helical" evidence="4">
    <location>
        <begin position="107"/>
        <end position="124"/>
    </location>
</feature>
<dbReference type="Gene3D" id="1.20.1250.20">
    <property type="entry name" value="MFS general substrate transporter like domains"/>
    <property type="match status" value="2"/>
</dbReference>
<gene>
    <name evidence="6" type="ORF">HMPREF9726_02186</name>
</gene>
<protein>
    <recommendedName>
        <fullName evidence="5">Major facilitator superfamily (MFS) profile domain-containing protein</fullName>
    </recommendedName>
</protein>
<dbReference type="RefSeq" id="WP_002685599.1">
    <property type="nucleotide sequence ID" value="NZ_CM001795.1"/>
</dbReference>
<accession>A0A0E2E308</accession>
<feature type="transmembrane region" description="Helical" evidence="4">
    <location>
        <begin position="82"/>
        <end position="101"/>
    </location>
</feature>
<proteinExistence type="predicted"/>
<evidence type="ECO:0000256" key="2">
    <source>
        <dbReference type="ARBA" id="ARBA00022989"/>
    </source>
</evidence>
<feature type="transmembrane region" description="Helical" evidence="4">
    <location>
        <begin position="47"/>
        <end position="70"/>
    </location>
</feature>
<evidence type="ECO:0000256" key="1">
    <source>
        <dbReference type="ARBA" id="ARBA00022692"/>
    </source>
</evidence>
<dbReference type="PATRIC" id="fig|999432.5.peg.2269"/>
<dbReference type="GO" id="GO:0022857">
    <property type="term" value="F:transmembrane transporter activity"/>
    <property type="evidence" value="ECO:0007669"/>
    <property type="project" value="InterPro"/>
</dbReference>
<feature type="transmembrane region" description="Helical" evidence="4">
    <location>
        <begin position="412"/>
        <end position="430"/>
    </location>
</feature>
<dbReference type="AlphaFoldDB" id="A0A0E2E308"/>
<sequence>MKQKEGFRKYLPITFLIGAGFFTMGLMDPLYDSYVTIFLSRYIPFKWLVGILMSLDNVLAILLIPIVSAWSDRTRTKIGRRMPWIIILLPLSAITFSFIPYAAKNSLAALIIILALLNLFKQSVRGPVIALMPDIVPAEFRSQGNGVINTMGNIAAIVGTLFLARLMDVDTVLPIIGHTKDVLSFPAAGLLVILATLMLFLFVKEKNAPLHDSSENEEEKKVPFIQAMKTVLAGRKIEDEEKPDKSALFVLVSLFLWFLGYQGMLPYIAEYSIKHFGVSTGQGAFAAGMVGIASALSAIPMGYAASKWGRKRMIRIALVVVASLCLAQFFLIEIAGILGLAEGQIKYLFWGLMFVFGIFWICIIANSFPMLWQMAGFSHIGLYTGLYYTFSQGAAILAPFLAGLIIDFAGHRAVFVYCACFFLLAWLMMGKVTRGEKYDKVE</sequence>
<feature type="transmembrane region" description="Helical" evidence="4">
    <location>
        <begin position="284"/>
        <end position="304"/>
    </location>
</feature>
<dbReference type="PANTHER" id="PTHR23528:SF1">
    <property type="entry name" value="MAJOR FACILITATOR SUPERFAMILY (MFS) PROFILE DOMAIN-CONTAINING PROTEIN"/>
    <property type="match status" value="1"/>
</dbReference>
<dbReference type="InterPro" id="IPR036259">
    <property type="entry name" value="MFS_trans_sf"/>
</dbReference>
<dbReference type="InterPro" id="IPR020846">
    <property type="entry name" value="MFS_dom"/>
</dbReference>
<reference evidence="6" key="1">
    <citation type="submission" date="2012-01" db="EMBL/GenBank/DDBJ databases">
        <title>The Genome Sequence of Treponema denticola H-22.</title>
        <authorList>
            <consortium name="The Broad Institute Genome Sequencing Platform"/>
            <person name="Earl A."/>
            <person name="Ward D."/>
            <person name="Feldgarden M."/>
            <person name="Gevers D."/>
            <person name="Blanton J.M."/>
            <person name="Fenno C.J."/>
            <person name="Baranova O.V."/>
            <person name="Mathney J."/>
            <person name="Dewhirst F.E."/>
            <person name="Izard J."/>
            <person name="Young S.K."/>
            <person name="Zeng Q."/>
            <person name="Gargeya S."/>
            <person name="Fitzgerald M."/>
            <person name="Haas B."/>
            <person name="Abouelleil A."/>
            <person name="Alvarado L."/>
            <person name="Arachchi H.M."/>
            <person name="Berlin A."/>
            <person name="Chapman S.B."/>
            <person name="Gearin G."/>
            <person name="Goldberg J."/>
            <person name="Griggs A."/>
            <person name="Gujja S."/>
            <person name="Hansen M."/>
            <person name="Heiman D."/>
            <person name="Howarth C."/>
            <person name="Larimer J."/>
            <person name="Lui A."/>
            <person name="MacDonald P.J.P."/>
            <person name="McCowen C."/>
            <person name="Montmayeur A."/>
            <person name="Murphy C."/>
            <person name="Neiman D."/>
            <person name="Pearson M."/>
            <person name="Priest M."/>
            <person name="Roberts A."/>
            <person name="Saif S."/>
            <person name="Shea T."/>
            <person name="Sisk P."/>
            <person name="Stolte C."/>
            <person name="Sykes S."/>
            <person name="Wortman J."/>
            <person name="Nusbaum C."/>
            <person name="Birren B."/>
        </authorList>
    </citation>
    <scope>NUCLEOTIDE SEQUENCE [LARGE SCALE GENOMIC DNA]</scope>
    <source>
        <strain evidence="6">H-22</strain>
    </source>
</reference>
<dbReference type="Proteomes" id="UP000011705">
    <property type="component" value="Chromosome"/>
</dbReference>
<evidence type="ECO:0000256" key="3">
    <source>
        <dbReference type="ARBA" id="ARBA00023136"/>
    </source>
</evidence>
<feature type="transmembrane region" description="Helical" evidence="4">
    <location>
        <begin position="184"/>
        <end position="203"/>
    </location>
</feature>
<evidence type="ECO:0000259" key="5">
    <source>
        <dbReference type="PROSITE" id="PS50850"/>
    </source>
</evidence>
<evidence type="ECO:0000313" key="6">
    <source>
        <dbReference type="EMBL" id="EMB30501.1"/>
    </source>
</evidence>
<feature type="transmembrane region" description="Helical" evidence="4">
    <location>
        <begin position="347"/>
        <end position="368"/>
    </location>
</feature>
<feature type="transmembrane region" description="Helical" evidence="4">
    <location>
        <begin position="7"/>
        <end position="27"/>
    </location>
</feature>
<keyword evidence="2 4" id="KW-1133">Transmembrane helix</keyword>
<evidence type="ECO:0000256" key="4">
    <source>
        <dbReference type="SAM" id="Phobius"/>
    </source>
</evidence>
<dbReference type="Pfam" id="PF07690">
    <property type="entry name" value="MFS_1"/>
    <property type="match status" value="1"/>
</dbReference>
<feature type="domain" description="Major facilitator superfamily (MFS) profile" evidence="5">
    <location>
        <begin position="13"/>
        <end position="437"/>
    </location>
</feature>
<dbReference type="PROSITE" id="PS50850">
    <property type="entry name" value="MFS"/>
    <property type="match status" value="1"/>
</dbReference>
<dbReference type="InterPro" id="IPR011701">
    <property type="entry name" value="MFS"/>
</dbReference>
<feature type="transmembrane region" description="Helical" evidence="4">
    <location>
        <begin position="316"/>
        <end position="341"/>
    </location>
</feature>
<keyword evidence="1 4" id="KW-0812">Transmembrane</keyword>
<dbReference type="SUPFAM" id="SSF103473">
    <property type="entry name" value="MFS general substrate transporter"/>
    <property type="match status" value="1"/>
</dbReference>
<feature type="transmembrane region" description="Helical" evidence="4">
    <location>
        <begin position="380"/>
        <end position="406"/>
    </location>
</feature>
<name>A0A0E2E308_TREDN</name>